<dbReference type="Proteomes" id="UP001241758">
    <property type="component" value="Unassembled WGS sequence"/>
</dbReference>
<comment type="caution">
    <text evidence="4">The sequence shown here is derived from an EMBL/GenBank/DDBJ whole genome shotgun (WGS) entry which is preliminary data.</text>
</comment>
<feature type="domain" description="YqeB PH" evidence="3">
    <location>
        <begin position="7"/>
        <end position="137"/>
    </location>
</feature>
<organism evidence="4 5">
    <name type="scientific">Actinoplanes sandaracinus</name>
    <dbReference type="NCBI Taxonomy" id="3045177"/>
    <lineage>
        <taxon>Bacteria</taxon>
        <taxon>Bacillati</taxon>
        <taxon>Actinomycetota</taxon>
        <taxon>Actinomycetes</taxon>
        <taxon>Micromonosporales</taxon>
        <taxon>Micromonosporaceae</taxon>
        <taxon>Actinoplanes</taxon>
    </lineage>
</organism>
<feature type="domain" description="Cysteinyl-tRNA ligase anticodon binding" evidence="2">
    <location>
        <begin position="154"/>
        <end position="202"/>
    </location>
</feature>
<evidence type="ECO:0000256" key="1">
    <source>
        <dbReference type="SAM" id="Phobius"/>
    </source>
</evidence>
<gene>
    <name evidence="4" type="ORF">QLQ12_41850</name>
</gene>
<evidence type="ECO:0000313" key="4">
    <source>
        <dbReference type="EMBL" id="MDI6105149.1"/>
    </source>
</evidence>
<name>A0ABT6WZI2_9ACTN</name>
<dbReference type="EMBL" id="JASCTH010000041">
    <property type="protein sequence ID" value="MDI6105149.1"/>
    <property type="molecule type" value="Genomic_DNA"/>
</dbReference>
<evidence type="ECO:0000259" key="3">
    <source>
        <dbReference type="Pfam" id="PF23494"/>
    </source>
</evidence>
<dbReference type="InterPro" id="IPR057798">
    <property type="entry name" value="PH_YqeB"/>
</dbReference>
<dbReference type="Pfam" id="PF23493">
    <property type="entry name" value="CysS_C"/>
    <property type="match status" value="1"/>
</dbReference>
<sequence length="207" mass="23095">MTLPSVLLFGCLIPSLARWAVARSGPLPMRPIFITVAAVDQPWEVAVNLILWLGLGLAVVFWVLRESTKVTITDAGVRVQQGDWHQDVARADVHAAFVDGRNIVLLDRDSRQLICERHRTSGATLALAFQAHGYPWHDGDPYAELYRRWSGAANLPPALNAVLQAREAALRRKATKEIRELRTAAQNLGFSVRDAGARQYWRPLVRS</sequence>
<accession>A0ABT6WZI2</accession>
<proteinExistence type="predicted"/>
<reference evidence="4 5" key="1">
    <citation type="submission" date="2023-05" db="EMBL/GenBank/DDBJ databases">
        <title>Actinoplanes sp. NEAU-A12 genome sequencing.</title>
        <authorList>
            <person name="Wang Z.-S."/>
        </authorList>
    </citation>
    <scope>NUCLEOTIDE SEQUENCE [LARGE SCALE GENOMIC DNA]</scope>
    <source>
        <strain evidence="4 5">NEAU-A12</strain>
    </source>
</reference>
<dbReference type="Pfam" id="PF23494">
    <property type="entry name" value="bPH_10"/>
    <property type="match status" value="1"/>
</dbReference>
<dbReference type="InterPro" id="IPR056411">
    <property type="entry name" value="CysS_C"/>
</dbReference>
<keyword evidence="5" id="KW-1185">Reference proteome</keyword>
<evidence type="ECO:0008006" key="6">
    <source>
        <dbReference type="Google" id="ProtNLM"/>
    </source>
</evidence>
<keyword evidence="1" id="KW-0812">Transmembrane</keyword>
<keyword evidence="1" id="KW-1133">Transmembrane helix</keyword>
<protein>
    <recommendedName>
        <fullName evidence="6">Transmembrane protein</fullName>
    </recommendedName>
</protein>
<evidence type="ECO:0000259" key="2">
    <source>
        <dbReference type="Pfam" id="PF23493"/>
    </source>
</evidence>
<feature type="transmembrane region" description="Helical" evidence="1">
    <location>
        <begin position="46"/>
        <end position="64"/>
    </location>
</feature>
<evidence type="ECO:0000313" key="5">
    <source>
        <dbReference type="Proteomes" id="UP001241758"/>
    </source>
</evidence>
<keyword evidence="1" id="KW-0472">Membrane</keyword>
<dbReference type="RefSeq" id="WP_282766618.1">
    <property type="nucleotide sequence ID" value="NZ_JASCTH010000041.1"/>
</dbReference>